<organism evidence="2 3">
    <name type="scientific">Taxus chinensis</name>
    <name type="common">Chinese yew</name>
    <name type="synonym">Taxus wallichiana var. chinensis</name>
    <dbReference type="NCBI Taxonomy" id="29808"/>
    <lineage>
        <taxon>Eukaryota</taxon>
        <taxon>Viridiplantae</taxon>
        <taxon>Streptophyta</taxon>
        <taxon>Embryophyta</taxon>
        <taxon>Tracheophyta</taxon>
        <taxon>Spermatophyta</taxon>
        <taxon>Pinopsida</taxon>
        <taxon>Pinidae</taxon>
        <taxon>Conifers II</taxon>
        <taxon>Cupressales</taxon>
        <taxon>Taxaceae</taxon>
        <taxon>Taxus</taxon>
    </lineage>
</organism>
<keyword evidence="3" id="KW-1185">Reference proteome</keyword>
<sequence>VTPGTFWGQKSRTGPGWFQPKSVKAVQNKGAPSGTNGPETGWFAENGKNGPKAKGHLGQKIVRTAEREKRARQARKGKGSMGQKARNGPGLVLLKSAQRALYQMGQRD</sequence>
<dbReference type="Proteomes" id="UP000824469">
    <property type="component" value="Unassembled WGS sequence"/>
</dbReference>
<feature type="region of interest" description="Disordered" evidence="1">
    <location>
        <begin position="25"/>
        <end position="92"/>
    </location>
</feature>
<name>A0AA38F568_TAXCH</name>
<comment type="caution">
    <text evidence="2">The sequence shown here is derived from an EMBL/GenBank/DDBJ whole genome shotgun (WGS) entry which is preliminary data.</text>
</comment>
<protein>
    <submittedName>
        <fullName evidence="2">Uncharacterized protein</fullName>
    </submittedName>
</protein>
<dbReference type="AlphaFoldDB" id="A0AA38F568"/>
<gene>
    <name evidence="2" type="ORF">KI387_042260</name>
</gene>
<feature type="non-terminal residue" evidence="2">
    <location>
        <position position="1"/>
    </location>
</feature>
<dbReference type="EMBL" id="JAHRHJ020002921">
    <property type="protein sequence ID" value="KAH9292554.1"/>
    <property type="molecule type" value="Genomic_DNA"/>
</dbReference>
<reference evidence="2 3" key="1">
    <citation type="journal article" date="2021" name="Nat. Plants">
        <title>The Taxus genome provides insights into paclitaxel biosynthesis.</title>
        <authorList>
            <person name="Xiong X."/>
            <person name="Gou J."/>
            <person name="Liao Q."/>
            <person name="Li Y."/>
            <person name="Zhou Q."/>
            <person name="Bi G."/>
            <person name="Li C."/>
            <person name="Du R."/>
            <person name="Wang X."/>
            <person name="Sun T."/>
            <person name="Guo L."/>
            <person name="Liang H."/>
            <person name="Lu P."/>
            <person name="Wu Y."/>
            <person name="Zhang Z."/>
            <person name="Ro D.K."/>
            <person name="Shang Y."/>
            <person name="Huang S."/>
            <person name="Yan J."/>
        </authorList>
    </citation>
    <scope>NUCLEOTIDE SEQUENCE [LARGE SCALE GENOMIC DNA]</scope>
    <source>
        <strain evidence="2">Ta-2019</strain>
    </source>
</reference>
<evidence type="ECO:0000313" key="2">
    <source>
        <dbReference type="EMBL" id="KAH9292554.1"/>
    </source>
</evidence>
<accession>A0AA38F568</accession>
<evidence type="ECO:0000256" key="1">
    <source>
        <dbReference type="SAM" id="MobiDB-lite"/>
    </source>
</evidence>
<feature type="region of interest" description="Disordered" evidence="1">
    <location>
        <begin position="1"/>
        <end position="20"/>
    </location>
</feature>
<evidence type="ECO:0000313" key="3">
    <source>
        <dbReference type="Proteomes" id="UP000824469"/>
    </source>
</evidence>
<feature type="non-terminal residue" evidence="2">
    <location>
        <position position="108"/>
    </location>
</feature>
<proteinExistence type="predicted"/>